<dbReference type="Pfam" id="PF02613">
    <property type="entry name" value="Nitrate_red_del"/>
    <property type="match status" value="1"/>
</dbReference>
<accession>A0A0B8PFL5</accession>
<proteinExistence type="predicted"/>
<reference evidence="2 3" key="2">
    <citation type="submission" date="2015-01" db="EMBL/GenBank/DDBJ databases">
        <authorList>
            <consortium name="NBRP consortium"/>
            <person name="Sawabe T."/>
            <person name="Meirelles P."/>
            <person name="Feng G."/>
            <person name="Sayaka M."/>
            <person name="Hattori M."/>
            <person name="Ohkuma M."/>
        </authorList>
    </citation>
    <scope>NUCLEOTIDE SEQUENCE [LARGE SCALE GENOMIC DNA]</scope>
    <source>
        <strain evidence="2 3">JCM19232</strain>
    </source>
</reference>
<evidence type="ECO:0000313" key="2">
    <source>
        <dbReference type="EMBL" id="GAM61644.1"/>
    </source>
</evidence>
<gene>
    <name evidence="2" type="ORF">JCM19232_5945</name>
</gene>
<name>A0A0B8PFL5_9VIBR</name>
<dbReference type="PANTHER" id="PTHR34227">
    <property type="entry name" value="CHAPERONE PROTEIN YCDY"/>
    <property type="match status" value="1"/>
</dbReference>
<dbReference type="InterPro" id="IPR050289">
    <property type="entry name" value="TorD/DmsD_chaperones"/>
</dbReference>
<dbReference type="Gene3D" id="1.20.120.1820">
    <property type="match status" value="1"/>
</dbReference>
<dbReference type="AlphaFoldDB" id="A0A0B8PFL5"/>
<dbReference type="PANTHER" id="PTHR34227:SF11">
    <property type="entry name" value="CHAPERONE PROTEIN TORD"/>
    <property type="match status" value="1"/>
</dbReference>
<dbReference type="InterPro" id="IPR020945">
    <property type="entry name" value="DMSO/NO3_reduct_chaperone"/>
</dbReference>
<protein>
    <submittedName>
        <fullName evidence="2">Chaperone protein torD</fullName>
    </submittedName>
</protein>
<keyword evidence="1" id="KW-0143">Chaperone</keyword>
<dbReference type="InterPro" id="IPR036411">
    <property type="entry name" value="TorD-like_sf"/>
</dbReference>
<dbReference type="NCBIfam" id="NF003442">
    <property type="entry name" value="PRK04976.1"/>
    <property type="match status" value="1"/>
</dbReference>
<evidence type="ECO:0000313" key="3">
    <source>
        <dbReference type="Proteomes" id="UP000031670"/>
    </source>
</evidence>
<dbReference type="Proteomes" id="UP000031670">
    <property type="component" value="Unassembled WGS sequence"/>
</dbReference>
<comment type="caution">
    <text evidence="2">The sequence shown here is derived from an EMBL/GenBank/DDBJ whole genome shotgun (WGS) entry which is preliminary data.</text>
</comment>
<reference evidence="2 3" key="1">
    <citation type="submission" date="2015-01" db="EMBL/GenBank/DDBJ databases">
        <title>Vibrio sp. C5 JCM 19232 whole genome shotgun sequence.</title>
        <authorList>
            <person name="Sawabe T."/>
            <person name="Meirelles P."/>
            <person name="Feng G."/>
            <person name="Sayaka M."/>
            <person name="Hattori M."/>
            <person name="Ohkuma M."/>
        </authorList>
    </citation>
    <scope>NUCLEOTIDE SEQUENCE [LARGE SCALE GENOMIC DNA]</scope>
    <source>
        <strain evidence="2 3">JCM19232</strain>
    </source>
</reference>
<sequence>MQEIKKFNEQRAEIYWWFSSLFSKELTDEELKAYQSQQVRGFLQGLSENEELKKATDGVIESLNKLQDREDAQLELSADFCELFLTSDKHAALPYASIYLDDSKLLNGKPAQEMAALMQEKGIQLIRTSTSRRITLLSSSTFSEISSSAQTSLSKKPYGGSPSRATSLHRTTFADLGASVFRKLHQVRRIRFLRLCSRAFGGVL</sequence>
<organism evidence="2 3">
    <name type="scientific">Vibrio ishigakensis</name>
    <dbReference type="NCBI Taxonomy" id="1481914"/>
    <lineage>
        <taxon>Bacteria</taxon>
        <taxon>Pseudomonadati</taxon>
        <taxon>Pseudomonadota</taxon>
        <taxon>Gammaproteobacteria</taxon>
        <taxon>Vibrionales</taxon>
        <taxon>Vibrionaceae</taxon>
        <taxon>Vibrio</taxon>
    </lineage>
</organism>
<evidence type="ECO:0000256" key="1">
    <source>
        <dbReference type="ARBA" id="ARBA00023186"/>
    </source>
</evidence>
<dbReference type="EMBL" id="BBSA01000003">
    <property type="protein sequence ID" value="GAM61644.1"/>
    <property type="molecule type" value="Genomic_DNA"/>
</dbReference>
<dbReference type="SUPFAM" id="SSF89155">
    <property type="entry name" value="TorD-like"/>
    <property type="match status" value="1"/>
</dbReference>